<sequence length="197" mass="21707">MGHYKCCCCVPLRAGVLIIALLSSAIYIVSTVGLFLSKTHGGGVYDGYNANTPVFQGVFYTAVAVSILFALASLFGVVGSISQHRKMIAVFKLVYWTVAIIDFVVCVASIVVLGLSRSAVIEACSRLYVDETTDTCSAGYRNFMIIYSVIVMIVCFIQFYFASAISAYATRLRRTNLHEKLRNLEDFPEPPSKTEFF</sequence>
<keyword evidence="1" id="KW-0812">Transmembrane</keyword>
<evidence type="ECO:0000256" key="1">
    <source>
        <dbReference type="SAM" id="Phobius"/>
    </source>
</evidence>
<feature type="transmembrane region" description="Helical" evidence="1">
    <location>
        <begin position="57"/>
        <end position="81"/>
    </location>
</feature>
<dbReference type="STRING" id="101091.A0A1C7NKY2"/>
<feature type="transmembrane region" description="Helical" evidence="1">
    <location>
        <begin position="12"/>
        <end position="37"/>
    </location>
</feature>
<proteinExistence type="predicted"/>
<organism evidence="2 3">
    <name type="scientific">Choanephora cucurbitarum</name>
    <dbReference type="NCBI Taxonomy" id="101091"/>
    <lineage>
        <taxon>Eukaryota</taxon>
        <taxon>Fungi</taxon>
        <taxon>Fungi incertae sedis</taxon>
        <taxon>Mucoromycota</taxon>
        <taxon>Mucoromycotina</taxon>
        <taxon>Mucoromycetes</taxon>
        <taxon>Mucorales</taxon>
        <taxon>Mucorineae</taxon>
        <taxon>Choanephoraceae</taxon>
        <taxon>Choanephoroideae</taxon>
        <taxon>Choanephora</taxon>
    </lineage>
</organism>
<keyword evidence="1" id="KW-0472">Membrane</keyword>
<gene>
    <name evidence="2" type="ORF">A0J61_02170</name>
</gene>
<protein>
    <recommendedName>
        <fullName evidence="4">MARVEL domain-containing protein</fullName>
    </recommendedName>
</protein>
<dbReference type="Proteomes" id="UP000093000">
    <property type="component" value="Unassembled WGS sequence"/>
</dbReference>
<feature type="transmembrane region" description="Helical" evidence="1">
    <location>
        <begin position="93"/>
        <end position="115"/>
    </location>
</feature>
<accession>A0A1C7NKY2</accession>
<keyword evidence="3" id="KW-1185">Reference proteome</keyword>
<dbReference type="EMBL" id="LUGH01000078">
    <property type="protein sequence ID" value="OBZ89787.1"/>
    <property type="molecule type" value="Genomic_DNA"/>
</dbReference>
<evidence type="ECO:0000313" key="3">
    <source>
        <dbReference type="Proteomes" id="UP000093000"/>
    </source>
</evidence>
<evidence type="ECO:0008006" key="4">
    <source>
        <dbReference type="Google" id="ProtNLM"/>
    </source>
</evidence>
<keyword evidence="1" id="KW-1133">Transmembrane helix</keyword>
<evidence type="ECO:0000313" key="2">
    <source>
        <dbReference type="EMBL" id="OBZ89787.1"/>
    </source>
</evidence>
<dbReference type="AlphaFoldDB" id="A0A1C7NKY2"/>
<reference evidence="2 3" key="1">
    <citation type="submission" date="2016-03" db="EMBL/GenBank/DDBJ databases">
        <title>Choanephora cucurbitarum.</title>
        <authorList>
            <person name="Min B."/>
            <person name="Park H."/>
            <person name="Park J.-H."/>
            <person name="Shin H.-D."/>
            <person name="Choi I.-G."/>
        </authorList>
    </citation>
    <scope>NUCLEOTIDE SEQUENCE [LARGE SCALE GENOMIC DNA]</scope>
    <source>
        <strain evidence="2 3">KUS-F28377</strain>
    </source>
</reference>
<feature type="transmembrane region" description="Helical" evidence="1">
    <location>
        <begin position="145"/>
        <end position="170"/>
    </location>
</feature>
<comment type="caution">
    <text evidence="2">The sequence shown here is derived from an EMBL/GenBank/DDBJ whole genome shotgun (WGS) entry which is preliminary data.</text>
</comment>
<dbReference type="InParanoid" id="A0A1C7NKY2"/>
<name>A0A1C7NKY2_9FUNG</name>
<dbReference type="OrthoDB" id="3239304at2759"/>